<dbReference type="EMBL" id="EF015591">
    <property type="protein sequence ID" value="ABJ99983.1"/>
    <property type="molecule type" value="Genomic_DNA"/>
</dbReference>
<keyword evidence="3" id="KW-0614">Plasmid</keyword>
<proteinExistence type="predicted"/>
<feature type="domain" description="HTH merR-type" evidence="2">
    <location>
        <begin position="6"/>
        <end position="73"/>
    </location>
</feature>
<keyword evidence="3" id="KW-0238">DNA-binding</keyword>
<dbReference type="GO" id="GO:0006355">
    <property type="term" value="P:regulation of DNA-templated transcription"/>
    <property type="evidence" value="ECO:0007669"/>
    <property type="project" value="InterPro"/>
</dbReference>
<sequence length="172" mass="19981">MSKYLTIAEIAELAGIPNSTCRRYLASFESFFLVRGGNRVKKYEESAVKVLKRVKHLYEEGQDTNEIHDILRNEFPLVIDDDHEQGEAAKQPPGLATVEDIAGIRAALQEQKEFNKVLLEKLEKQQEYINSRLDQHDKLLMESLKESMEARKQIAATKNEKKSFWQRIFKRN</sequence>
<dbReference type="Gene3D" id="1.10.1660.10">
    <property type="match status" value="1"/>
</dbReference>
<dbReference type="InterPro" id="IPR009061">
    <property type="entry name" value="DNA-bd_dom_put_sf"/>
</dbReference>
<evidence type="ECO:0000256" key="1">
    <source>
        <dbReference type="SAM" id="Coils"/>
    </source>
</evidence>
<keyword evidence="1" id="KW-0175">Coiled coil</keyword>
<dbReference type="GO" id="GO:0003677">
    <property type="term" value="F:DNA binding"/>
    <property type="evidence" value="ECO:0007669"/>
    <property type="project" value="UniProtKB-KW"/>
</dbReference>
<evidence type="ECO:0000313" key="3">
    <source>
        <dbReference type="EMBL" id="ABJ99983.1"/>
    </source>
</evidence>
<reference evidence="3" key="1">
    <citation type="journal article" date="2007" name="Plasmid">
        <title>Development of plasmid vector and electroporation condition for gene transfer in sporogenic lactic acid bacterium, Bacillus coagulans.</title>
        <authorList>
            <person name="Rhee M.S."/>
            <person name="Kim J.W."/>
            <person name="Qian Y."/>
            <person name="Ingram L.O."/>
            <person name="Shanmugam K.T."/>
        </authorList>
    </citation>
    <scope>NUCLEOTIDE SEQUENCE</scope>
    <source>
        <strain evidence="3">P4-102B</strain>
        <plasmid evidence="3">pMSR0</plasmid>
    </source>
</reference>
<geneLocation type="plasmid" evidence="3">
    <name>pMSR0</name>
</geneLocation>
<name>A0FJX8_HEYCO</name>
<dbReference type="Pfam" id="PF13411">
    <property type="entry name" value="MerR_1"/>
    <property type="match status" value="1"/>
</dbReference>
<organism evidence="3">
    <name type="scientific">Heyndrickxia coagulans</name>
    <name type="common">Weizmannia coagulans</name>
    <dbReference type="NCBI Taxonomy" id="1398"/>
    <lineage>
        <taxon>Bacteria</taxon>
        <taxon>Bacillati</taxon>
        <taxon>Bacillota</taxon>
        <taxon>Bacilli</taxon>
        <taxon>Bacillales</taxon>
        <taxon>Bacillaceae</taxon>
        <taxon>Heyndrickxia</taxon>
    </lineage>
</organism>
<dbReference type="AlphaFoldDB" id="A0FJX8"/>
<dbReference type="InterPro" id="IPR000551">
    <property type="entry name" value="MerR-type_HTH_dom"/>
</dbReference>
<dbReference type="SUPFAM" id="SSF46955">
    <property type="entry name" value="Putative DNA-binding domain"/>
    <property type="match status" value="1"/>
</dbReference>
<evidence type="ECO:0000259" key="2">
    <source>
        <dbReference type="Pfam" id="PF13411"/>
    </source>
</evidence>
<dbReference type="RefSeq" id="WP_012477120.1">
    <property type="nucleotide sequence ID" value="NC_010853.1"/>
</dbReference>
<accession>A0FJX8</accession>
<feature type="coiled-coil region" evidence="1">
    <location>
        <begin position="105"/>
        <end position="160"/>
    </location>
</feature>
<protein>
    <submittedName>
        <fullName evidence="3">Putative DNA-binding protein</fullName>
    </submittedName>
</protein>